<dbReference type="EMBL" id="FOAF01000003">
    <property type="protein sequence ID" value="SEL70846.1"/>
    <property type="molecule type" value="Genomic_DNA"/>
</dbReference>
<accession>A0A1H7SF93</accession>
<dbReference type="InterPro" id="IPR050700">
    <property type="entry name" value="YIM1/Zinc_Alcohol_DH_Fams"/>
</dbReference>
<evidence type="ECO:0000313" key="3">
    <source>
        <dbReference type="Proteomes" id="UP000199421"/>
    </source>
</evidence>
<dbReference type="Proteomes" id="UP000199421">
    <property type="component" value="Unassembled WGS sequence"/>
</dbReference>
<dbReference type="InterPro" id="IPR036291">
    <property type="entry name" value="NAD(P)-bd_dom_sf"/>
</dbReference>
<dbReference type="InterPro" id="IPR013154">
    <property type="entry name" value="ADH-like_N"/>
</dbReference>
<feature type="domain" description="Enoyl reductase (ER)" evidence="1">
    <location>
        <begin position="37"/>
        <end position="337"/>
    </location>
</feature>
<dbReference type="Gene3D" id="3.90.180.10">
    <property type="entry name" value="Medium-chain alcohol dehydrogenases, catalytic domain"/>
    <property type="match status" value="1"/>
</dbReference>
<evidence type="ECO:0000259" key="1">
    <source>
        <dbReference type="SMART" id="SM00829"/>
    </source>
</evidence>
<dbReference type="Gene3D" id="3.40.50.720">
    <property type="entry name" value="NAD(P)-binding Rossmann-like Domain"/>
    <property type="match status" value="1"/>
</dbReference>
<organism evidence="2 3">
    <name type="scientific">Olivibacter domesticus</name>
    <name type="common">Pseudosphingobacterium domesticum</name>
    <dbReference type="NCBI Taxonomy" id="407022"/>
    <lineage>
        <taxon>Bacteria</taxon>
        <taxon>Pseudomonadati</taxon>
        <taxon>Bacteroidota</taxon>
        <taxon>Sphingobacteriia</taxon>
        <taxon>Sphingobacteriales</taxon>
        <taxon>Sphingobacteriaceae</taxon>
        <taxon>Olivibacter</taxon>
    </lineage>
</organism>
<dbReference type="PANTHER" id="PTHR11695:SF294">
    <property type="entry name" value="RETICULON-4-INTERACTING PROTEIN 1, MITOCHONDRIAL"/>
    <property type="match status" value="1"/>
</dbReference>
<dbReference type="InterPro" id="IPR011032">
    <property type="entry name" value="GroES-like_sf"/>
</dbReference>
<reference evidence="3" key="1">
    <citation type="submission" date="2016-10" db="EMBL/GenBank/DDBJ databases">
        <authorList>
            <person name="Varghese N."/>
            <person name="Submissions S."/>
        </authorList>
    </citation>
    <scope>NUCLEOTIDE SEQUENCE [LARGE SCALE GENOMIC DNA]</scope>
    <source>
        <strain evidence="3">DSM 18733</strain>
    </source>
</reference>
<dbReference type="STRING" id="407022.SAMN05661044_03191"/>
<dbReference type="SMART" id="SM00829">
    <property type="entry name" value="PKS_ER"/>
    <property type="match status" value="1"/>
</dbReference>
<dbReference type="GO" id="GO:0016491">
    <property type="term" value="F:oxidoreductase activity"/>
    <property type="evidence" value="ECO:0007669"/>
    <property type="project" value="InterPro"/>
</dbReference>
<dbReference type="SUPFAM" id="SSF51735">
    <property type="entry name" value="NAD(P)-binding Rossmann-fold domains"/>
    <property type="match status" value="1"/>
</dbReference>
<gene>
    <name evidence="2" type="ORF">SAMN05661044_03191</name>
</gene>
<dbReference type="SUPFAM" id="SSF50129">
    <property type="entry name" value="GroES-like"/>
    <property type="match status" value="1"/>
</dbReference>
<dbReference type="OrthoDB" id="9787435at2"/>
<protein>
    <submittedName>
        <fullName evidence="2">NADPH:quinone reductase</fullName>
    </submittedName>
</protein>
<dbReference type="Pfam" id="PF08240">
    <property type="entry name" value="ADH_N"/>
    <property type="match status" value="1"/>
</dbReference>
<sequence length="340" mass="36818">MSNMRPSQQSVKHKCLICMLLTDSTITMKAAVLERIGASPKFKIKELPSPAIKSGQVRIRNYASSVSPVDTMIRQGKAVLASAGLSNQIIGSDFSGRVIASKSRLFKEGDEVYGMRPIIKGGAYAEELVIDDDLVVLKPTNLTFLEAGVIPLVGLTAYQALFKVGRLQAKENVLITGCTGGVGAAAVQLAQSMNAHISGLCSENHRAYANAIGCDVVIDYKNQQIPSGARFDLIFDAAGMYTYSDLKHHLAEHGLFVTTRGETNNIKGIVKTAVDVVFEPNMKFVFVKPNAEDLLALKGFIERGQLKPHIAHTFSLEQLTEAHRLMKKGGFVAKIAIDIS</sequence>
<dbReference type="Pfam" id="PF13602">
    <property type="entry name" value="ADH_zinc_N_2"/>
    <property type="match status" value="1"/>
</dbReference>
<dbReference type="CDD" id="cd08267">
    <property type="entry name" value="MDR1"/>
    <property type="match status" value="1"/>
</dbReference>
<proteinExistence type="predicted"/>
<name>A0A1H7SF93_OLID1</name>
<dbReference type="PANTHER" id="PTHR11695">
    <property type="entry name" value="ALCOHOL DEHYDROGENASE RELATED"/>
    <property type="match status" value="1"/>
</dbReference>
<keyword evidence="3" id="KW-1185">Reference proteome</keyword>
<dbReference type="InterPro" id="IPR020843">
    <property type="entry name" value="ER"/>
</dbReference>
<evidence type="ECO:0000313" key="2">
    <source>
        <dbReference type="EMBL" id="SEL70846.1"/>
    </source>
</evidence>
<dbReference type="AlphaFoldDB" id="A0A1H7SF93"/>